<keyword evidence="2" id="KW-1185">Reference proteome</keyword>
<evidence type="ECO:0000313" key="2">
    <source>
        <dbReference type="Proteomes" id="UP000019384"/>
    </source>
</evidence>
<organism evidence="1 2">
    <name type="scientific">Kuraishia capsulata CBS 1993</name>
    <dbReference type="NCBI Taxonomy" id="1382522"/>
    <lineage>
        <taxon>Eukaryota</taxon>
        <taxon>Fungi</taxon>
        <taxon>Dikarya</taxon>
        <taxon>Ascomycota</taxon>
        <taxon>Saccharomycotina</taxon>
        <taxon>Pichiomycetes</taxon>
        <taxon>Pichiales</taxon>
        <taxon>Pichiaceae</taxon>
        <taxon>Kuraishia</taxon>
    </lineage>
</organism>
<reference evidence="1" key="2">
    <citation type="submission" date="2014-02" db="EMBL/GenBank/DDBJ databases">
        <title>Complete DNA sequence of /Kuraishia capsulata/ illustrates novel genomic features among budding yeasts (/Saccharomycotina/).</title>
        <authorList>
            <person name="Morales L."/>
            <person name="Noel B."/>
            <person name="Porcel B."/>
            <person name="Marcet-Houben M."/>
            <person name="Hullo M-F."/>
            <person name="Sacerdot C."/>
            <person name="Tekaia F."/>
            <person name="Leh-Louis V."/>
            <person name="Despons L."/>
            <person name="Khanna V."/>
            <person name="Aury J-M."/>
            <person name="Barbe V."/>
            <person name="Couloux A."/>
            <person name="Labadie K."/>
            <person name="Pelletier E."/>
            <person name="Souciet J-L."/>
            <person name="Boekhout T."/>
            <person name="Gabaldon T."/>
            <person name="Wincker P."/>
            <person name="Dujon B."/>
        </authorList>
    </citation>
    <scope>NUCLEOTIDE SEQUENCE</scope>
    <source>
        <strain evidence="1">CBS 1993</strain>
    </source>
</reference>
<sequence length="132" mass="14813">MLLEKITVELIPTRSHCTTFYRPILMLGVMMAGLQSMVTGRSEGFLKTKSCQDKSTIWVEFRYFGLRNLVDILSAFIFVQMQRALGWCHFIEKAAVSMGSPVFSGPNASRCFNALQNSIVISVSPHYLISVV</sequence>
<dbReference type="AlphaFoldDB" id="W6MH77"/>
<protein>
    <submittedName>
        <fullName evidence="1">Uncharacterized protein</fullName>
    </submittedName>
</protein>
<dbReference type="Proteomes" id="UP000019384">
    <property type="component" value="Unassembled WGS sequence"/>
</dbReference>
<evidence type="ECO:0000313" key="1">
    <source>
        <dbReference type="EMBL" id="CDK25306.1"/>
    </source>
</evidence>
<dbReference type="EMBL" id="HG793125">
    <property type="protein sequence ID" value="CDK25306.1"/>
    <property type="molecule type" value="Genomic_DNA"/>
</dbReference>
<gene>
    <name evidence="1" type="ORF">KUCA_T00001274001</name>
</gene>
<dbReference type="RefSeq" id="XP_022457318.1">
    <property type="nucleotide sequence ID" value="XM_022605894.1"/>
</dbReference>
<name>W6MH77_9ASCO</name>
<reference evidence="1" key="1">
    <citation type="submission" date="2013-12" db="EMBL/GenBank/DDBJ databases">
        <authorList>
            <person name="Genoscope - CEA"/>
        </authorList>
    </citation>
    <scope>NUCLEOTIDE SEQUENCE</scope>
    <source>
        <strain evidence="1">CBS 1993</strain>
    </source>
</reference>
<dbReference type="GeneID" id="34518706"/>
<proteinExistence type="predicted"/>
<accession>W6MH77</accession>
<dbReference type="HOGENOM" id="CLU_1917356_0_0_1"/>